<dbReference type="SUPFAM" id="SSF51197">
    <property type="entry name" value="Clavaminate synthase-like"/>
    <property type="match status" value="1"/>
</dbReference>
<evidence type="ECO:0008006" key="3">
    <source>
        <dbReference type="Google" id="ProtNLM"/>
    </source>
</evidence>
<sequence length="273" mass="31436">MSLQHDTLIFQAHRFEPERALLQLQTTGVILIRAVFSHQILKAFLKRALRVFDLRQRELEAGTLPAGYAKNYQYGEMTYISLRELDLPGEVPYQIVQLMKKSLLIPLLQAYYQGPVWLNQLESNLRRQNCAKPHLLIPFHQDCPFQGNPDFPQLNCWVPLVPCGENAPSLEVAPIGLKSIWPINSEEAQAENPLYAQYALKTERVLAKVKASELWHPPFWPGDVLIMDPYVLHRTYARPEMSLPRYSIELRSLAAEALPSETRERYGMMRLSV</sequence>
<evidence type="ECO:0000313" key="2">
    <source>
        <dbReference type="Proteomes" id="UP000231019"/>
    </source>
</evidence>
<gene>
    <name evidence="1" type="ORF">COW36_01765</name>
</gene>
<accession>A0A2M7GAH7</accession>
<proteinExistence type="predicted"/>
<evidence type="ECO:0000313" key="1">
    <source>
        <dbReference type="EMBL" id="PIW19163.1"/>
    </source>
</evidence>
<organism evidence="1 2">
    <name type="scientific">bacterium (Candidatus Blackallbacteria) CG17_big_fil_post_rev_8_21_14_2_50_48_46</name>
    <dbReference type="NCBI Taxonomy" id="2014261"/>
    <lineage>
        <taxon>Bacteria</taxon>
        <taxon>Candidatus Blackallbacteria</taxon>
    </lineage>
</organism>
<reference evidence="1 2" key="1">
    <citation type="submission" date="2017-09" db="EMBL/GenBank/DDBJ databases">
        <title>Depth-based differentiation of microbial function through sediment-hosted aquifers and enrichment of novel symbionts in the deep terrestrial subsurface.</title>
        <authorList>
            <person name="Probst A.J."/>
            <person name="Ladd B."/>
            <person name="Jarett J.K."/>
            <person name="Geller-Mcgrath D.E."/>
            <person name="Sieber C.M."/>
            <person name="Emerson J.B."/>
            <person name="Anantharaman K."/>
            <person name="Thomas B.C."/>
            <person name="Malmstrom R."/>
            <person name="Stieglmeier M."/>
            <person name="Klingl A."/>
            <person name="Woyke T."/>
            <person name="Ryan C.M."/>
            <person name="Banfield J.F."/>
        </authorList>
    </citation>
    <scope>NUCLEOTIDE SEQUENCE [LARGE SCALE GENOMIC DNA]</scope>
    <source>
        <strain evidence="1">CG17_big_fil_post_rev_8_21_14_2_50_48_46</strain>
    </source>
</reference>
<dbReference type="AlphaFoldDB" id="A0A2M7GAH7"/>
<dbReference type="EMBL" id="PFFQ01000005">
    <property type="protein sequence ID" value="PIW19163.1"/>
    <property type="molecule type" value="Genomic_DNA"/>
</dbReference>
<protein>
    <recommendedName>
        <fullName evidence="3">Phytanoyl-CoA dioxygenase</fullName>
    </recommendedName>
</protein>
<name>A0A2M7GAH7_9BACT</name>
<comment type="caution">
    <text evidence="1">The sequence shown here is derived from an EMBL/GenBank/DDBJ whole genome shotgun (WGS) entry which is preliminary data.</text>
</comment>
<dbReference type="Proteomes" id="UP000231019">
    <property type="component" value="Unassembled WGS sequence"/>
</dbReference>
<dbReference type="Gene3D" id="2.60.120.620">
    <property type="entry name" value="q2cbj1_9rhob like domain"/>
    <property type="match status" value="1"/>
</dbReference>